<dbReference type="Proteomes" id="UP000623172">
    <property type="component" value="Unassembled WGS sequence"/>
</dbReference>
<keyword evidence="1 3" id="KW-0472">Membrane</keyword>
<evidence type="ECO:0000256" key="1">
    <source>
        <dbReference type="PIRNR" id="PIRNR018571"/>
    </source>
</evidence>
<organism evidence="4 5">
    <name type="scientific">Gehongia tenuis</name>
    <dbReference type="NCBI Taxonomy" id="2763655"/>
    <lineage>
        <taxon>Bacteria</taxon>
        <taxon>Bacillati</taxon>
        <taxon>Bacillota</taxon>
        <taxon>Clostridia</taxon>
        <taxon>Christensenellales</taxon>
        <taxon>Christensenellaceae</taxon>
        <taxon>Gehongia</taxon>
    </lineage>
</organism>
<dbReference type="GO" id="GO:0030436">
    <property type="term" value="P:asexual sporulation"/>
    <property type="evidence" value="ECO:0007669"/>
    <property type="project" value="InterPro"/>
</dbReference>
<dbReference type="InterPro" id="IPR005081">
    <property type="entry name" value="SpoIIGA"/>
</dbReference>
<dbReference type="EC" id="3.4.23.-" evidence="1"/>
<comment type="subcellular location">
    <subcellularLocation>
        <location evidence="1">Cell membrane</location>
    </subcellularLocation>
</comment>
<feature type="transmembrane region" description="Helical" evidence="3">
    <location>
        <begin position="88"/>
        <end position="107"/>
    </location>
</feature>
<evidence type="ECO:0000256" key="3">
    <source>
        <dbReference type="SAM" id="Phobius"/>
    </source>
</evidence>
<proteinExistence type="inferred from homology"/>
<dbReference type="GO" id="GO:0004190">
    <property type="term" value="F:aspartic-type endopeptidase activity"/>
    <property type="evidence" value="ECO:0007669"/>
    <property type="project" value="UniProtKB-KW"/>
</dbReference>
<keyword evidence="5" id="KW-1185">Reference proteome</keyword>
<dbReference type="AlphaFoldDB" id="A0A926HP58"/>
<keyword evidence="1" id="KW-1003">Cell membrane</keyword>
<reference evidence="4" key="1">
    <citation type="submission" date="2020-08" db="EMBL/GenBank/DDBJ databases">
        <title>Genome public.</title>
        <authorList>
            <person name="Liu C."/>
            <person name="Sun Q."/>
        </authorList>
    </citation>
    <scope>NUCLEOTIDE SEQUENCE</scope>
    <source>
        <strain evidence="4">NSJ-53</strain>
    </source>
</reference>
<gene>
    <name evidence="4" type="ORF">H8696_03305</name>
</gene>
<comment type="similarity">
    <text evidence="1">Belongs to the peptidase U4 family.</text>
</comment>
<comment type="caution">
    <text evidence="4">The sequence shown here is derived from an EMBL/GenBank/DDBJ whole genome shotgun (WGS) entry which is preliminary data.</text>
</comment>
<dbReference type="RefSeq" id="WP_249314903.1">
    <property type="nucleotide sequence ID" value="NZ_JACRSR010000001.1"/>
</dbReference>
<dbReference type="Pfam" id="PF03419">
    <property type="entry name" value="Peptidase_U4"/>
    <property type="match status" value="1"/>
</dbReference>
<dbReference type="GO" id="GO:0006508">
    <property type="term" value="P:proteolysis"/>
    <property type="evidence" value="ECO:0007669"/>
    <property type="project" value="UniProtKB-KW"/>
</dbReference>
<accession>A0A926HP58</accession>
<name>A0A926HP58_9FIRM</name>
<evidence type="ECO:0000313" key="5">
    <source>
        <dbReference type="Proteomes" id="UP000623172"/>
    </source>
</evidence>
<keyword evidence="1" id="KW-0378">Hydrolase</keyword>
<dbReference type="GO" id="GO:0030435">
    <property type="term" value="P:sporulation resulting in formation of a cellular spore"/>
    <property type="evidence" value="ECO:0007669"/>
    <property type="project" value="UniProtKB-KW"/>
</dbReference>
<dbReference type="GO" id="GO:0005886">
    <property type="term" value="C:plasma membrane"/>
    <property type="evidence" value="ECO:0007669"/>
    <property type="project" value="UniProtKB-SubCell"/>
</dbReference>
<keyword evidence="1" id="KW-0645">Protease</keyword>
<feature type="transmembrane region" description="Helical" evidence="3">
    <location>
        <begin position="127"/>
        <end position="146"/>
    </location>
</feature>
<keyword evidence="1" id="KW-0749">Sporulation</keyword>
<feature type="transmembrane region" description="Helical" evidence="3">
    <location>
        <begin position="12"/>
        <end position="28"/>
    </location>
</feature>
<keyword evidence="1" id="KW-0064">Aspartyl protease</keyword>
<keyword evidence="3" id="KW-1133">Transmembrane helix</keyword>
<evidence type="ECO:0000313" key="4">
    <source>
        <dbReference type="EMBL" id="MBC8530868.1"/>
    </source>
</evidence>
<dbReference type="PIRSF" id="PIRSF018571">
    <property type="entry name" value="SpoIIGA"/>
    <property type="match status" value="1"/>
</dbReference>
<dbReference type="EMBL" id="JACRSR010000001">
    <property type="protein sequence ID" value="MBC8530868.1"/>
    <property type="molecule type" value="Genomic_DNA"/>
</dbReference>
<evidence type="ECO:0000256" key="2">
    <source>
        <dbReference type="PIRSR" id="PIRSR018571-1"/>
    </source>
</evidence>
<comment type="function">
    <text evidence="1">Probable aspartic protease that is responsible for the proteolytic cleavage of the RNA polymerase sigma E factor (SigE/spoIIGB) to yield the active peptide in the mother cell during sporulation. Responds to a signal from the forespore that is triggered by the extracellular signal protein SpoIIR.</text>
</comment>
<sequence length="283" mass="29580">MVYVEDVLLENLAVNALIVLLTLKAAGMRIRGWRLFLSAFLGAAASVAALMLPAMGVLGLLGKVLLSCGMVFLALGRRPVRTLLKGLAIFYGFTFLMGGATFAAAFLMSGGVKIAGGVLYVDGPYAFYLALAGLAAFGIQRLVAAVRRRGQGEVARVELKLFGAPVVIRGLVDTGNCLSEPISGLPVIVVWREAVELPGWFSALERGEAPGDEALPAGVRLVPFRSLGEGGHLWCVKVKDVKVVGSEELVLEEAYVGFAGAGFTPECGYDAVVPPGGTRAIGG</sequence>
<keyword evidence="3" id="KW-0812">Transmembrane</keyword>
<protein>
    <recommendedName>
        <fullName evidence="1">Sporulation sigma-E factor-processing peptidase</fullName>
        <ecNumber evidence="1">3.4.23.-</ecNumber>
    </recommendedName>
    <alternativeName>
        <fullName evidence="1">Membrane-associated aspartic protease</fullName>
    </alternativeName>
    <alternativeName>
        <fullName evidence="1">Stage II sporulation protein GA</fullName>
    </alternativeName>
</protein>
<feature type="active site" evidence="2">
    <location>
        <position position="173"/>
    </location>
</feature>